<dbReference type="GO" id="GO:0043386">
    <property type="term" value="P:mycotoxin biosynthetic process"/>
    <property type="evidence" value="ECO:0007669"/>
    <property type="project" value="InterPro"/>
</dbReference>
<dbReference type="OMA" id="CMRAYRQ"/>
<dbReference type="RefSeq" id="XP_007310376.1">
    <property type="nucleotide sequence ID" value="XM_007310314.1"/>
</dbReference>
<dbReference type="Pfam" id="PF11807">
    <property type="entry name" value="UstYa"/>
    <property type="match status" value="1"/>
</dbReference>
<evidence type="ECO:0000313" key="4">
    <source>
        <dbReference type="EMBL" id="EIM80335.1"/>
    </source>
</evidence>
<dbReference type="EMBL" id="JH687398">
    <property type="protein sequence ID" value="EIM80335.1"/>
    <property type="molecule type" value="Genomic_DNA"/>
</dbReference>
<evidence type="ECO:0000313" key="5">
    <source>
        <dbReference type="Proteomes" id="UP000053927"/>
    </source>
</evidence>
<feature type="non-terminal residue" evidence="4">
    <location>
        <position position="1"/>
    </location>
</feature>
<evidence type="ECO:0000256" key="2">
    <source>
        <dbReference type="ARBA" id="ARBA00023002"/>
    </source>
</evidence>
<dbReference type="AlphaFoldDB" id="R7RZJ0"/>
<dbReference type="OrthoDB" id="3687641at2759"/>
<dbReference type="GeneID" id="18804564"/>
<keyword evidence="5" id="KW-1185">Reference proteome</keyword>
<dbReference type="PANTHER" id="PTHR33365">
    <property type="entry name" value="YALI0B05434P"/>
    <property type="match status" value="1"/>
</dbReference>
<comment type="pathway">
    <text evidence="1">Mycotoxin biosynthesis.</text>
</comment>
<dbReference type="PANTHER" id="PTHR33365:SF11">
    <property type="entry name" value="TAT PATHWAY SIGNAL SEQUENCE"/>
    <property type="match status" value="1"/>
</dbReference>
<dbReference type="InterPro" id="IPR021765">
    <property type="entry name" value="UstYa-like"/>
</dbReference>
<dbReference type="Proteomes" id="UP000053927">
    <property type="component" value="Unassembled WGS sequence"/>
</dbReference>
<reference evidence="5" key="1">
    <citation type="journal article" date="2012" name="Science">
        <title>The Paleozoic origin of enzymatic lignin decomposition reconstructed from 31 fungal genomes.</title>
        <authorList>
            <person name="Floudas D."/>
            <person name="Binder M."/>
            <person name="Riley R."/>
            <person name="Barry K."/>
            <person name="Blanchette R.A."/>
            <person name="Henrissat B."/>
            <person name="Martinez A.T."/>
            <person name="Otillar R."/>
            <person name="Spatafora J.W."/>
            <person name="Yadav J.S."/>
            <person name="Aerts A."/>
            <person name="Benoit I."/>
            <person name="Boyd A."/>
            <person name="Carlson A."/>
            <person name="Copeland A."/>
            <person name="Coutinho P.M."/>
            <person name="de Vries R.P."/>
            <person name="Ferreira P."/>
            <person name="Findley K."/>
            <person name="Foster B."/>
            <person name="Gaskell J."/>
            <person name="Glotzer D."/>
            <person name="Gorecki P."/>
            <person name="Heitman J."/>
            <person name="Hesse C."/>
            <person name="Hori C."/>
            <person name="Igarashi K."/>
            <person name="Jurgens J.A."/>
            <person name="Kallen N."/>
            <person name="Kersten P."/>
            <person name="Kohler A."/>
            <person name="Kuees U."/>
            <person name="Kumar T.K.A."/>
            <person name="Kuo A."/>
            <person name="LaButti K."/>
            <person name="Larrondo L.F."/>
            <person name="Lindquist E."/>
            <person name="Ling A."/>
            <person name="Lombard V."/>
            <person name="Lucas S."/>
            <person name="Lundell T."/>
            <person name="Martin R."/>
            <person name="McLaughlin D.J."/>
            <person name="Morgenstern I."/>
            <person name="Morin E."/>
            <person name="Murat C."/>
            <person name="Nagy L.G."/>
            <person name="Nolan M."/>
            <person name="Ohm R.A."/>
            <person name="Patyshakuliyeva A."/>
            <person name="Rokas A."/>
            <person name="Ruiz-Duenas F.J."/>
            <person name="Sabat G."/>
            <person name="Salamov A."/>
            <person name="Samejima M."/>
            <person name="Schmutz J."/>
            <person name="Slot J.C."/>
            <person name="St John F."/>
            <person name="Stenlid J."/>
            <person name="Sun H."/>
            <person name="Sun S."/>
            <person name="Syed K."/>
            <person name="Tsang A."/>
            <person name="Wiebenga A."/>
            <person name="Young D."/>
            <person name="Pisabarro A."/>
            <person name="Eastwood D.C."/>
            <person name="Martin F."/>
            <person name="Cullen D."/>
            <person name="Grigoriev I.V."/>
            <person name="Hibbett D.S."/>
        </authorList>
    </citation>
    <scope>NUCLEOTIDE SEQUENCE [LARGE SCALE GENOMIC DNA]</scope>
    <source>
        <strain evidence="5">FP-91666</strain>
    </source>
</reference>
<name>R7RZJ0_STEHR</name>
<protein>
    <submittedName>
        <fullName evidence="4">Uncharacterized protein</fullName>
    </submittedName>
</protein>
<organism evidence="4 5">
    <name type="scientific">Stereum hirsutum (strain FP-91666)</name>
    <name type="common">White-rot fungus</name>
    <dbReference type="NCBI Taxonomy" id="721885"/>
    <lineage>
        <taxon>Eukaryota</taxon>
        <taxon>Fungi</taxon>
        <taxon>Dikarya</taxon>
        <taxon>Basidiomycota</taxon>
        <taxon>Agaricomycotina</taxon>
        <taxon>Agaricomycetes</taxon>
        <taxon>Russulales</taxon>
        <taxon>Stereaceae</taxon>
        <taxon>Stereum</taxon>
    </lineage>
</organism>
<feature type="non-terminal residue" evidence="4">
    <location>
        <position position="137"/>
    </location>
</feature>
<proteinExistence type="inferred from homology"/>
<dbReference type="GO" id="GO:0016491">
    <property type="term" value="F:oxidoreductase activity"/>
    <property type="evidence" value="ECO:0007669"/>
    <property type="project" value="UniProtKB-KW"/>
</dbReference>
<sequence length="137" mass="15917">KQVYMLEEETVHYDLGVQMGRPEWDLTSLPGGGIIRLGKLSRPFSLSMEHELHCINTIAAEIAKAHKSRWEHVQHCLNYIRQVALCRLDLTLEPGDFSQRNFTTERTGVEHTCTDWITLYDMLADDEGRWEEYQASH</sequence>
<keyword evidence="2" id="KW-0560">Oxidoreductase</keyword>
<evidence type="ECO:0000256" key="1">
    <source>
        <dbReference type="ARBA" id="ARBA00004685"/>
    </source>
</evidence>
<dbReference type="KEGG" id="shs:STEHIDRAFT_37338"/>
<gene>
    <name evidence="4" type="ORF">STEHIDRAFT_37338</name>
</gene>
<accession>R7RZJ0</accession>
<comment type="similarity">
    <text evidence="3">Belongs to the ustYa family.</text>
</comment>
<evidence type="ECO:0000256" key="3">
    <source>
        <dbReference type="ARBA" id="ARBA00035112"/>
    </source>
</evidence>
<dbReference type="eggNOG" id="ENOG502SPTB">
    <property type="taxonomic scope" value="Eukaryota"/>
</dbReference>